<dbReference type="EMBL" id="JACRTK010000001">
    <property type="protein sequence ID" value="MBC8590393.1"/>
    <property type="molecule type" value="Genomic_DNA"/>
</dbReference>
<gene>
    <name evidence="12" type="ORF">H8689_04470</name>
</gene>
<protein>
    <recommendedName>
        <fullName evidence="1">Stage 0 sporulation protein A homolog</fullName>
    </recommendedName>
</protein>
<dbReference type="PANTHER" id="PTHR48111:SF40">
    <property type="entry name" value="PHOSPHATE REGULON TRANSCRIPTIONAL REGULATORY PROTEIN PHOB"/>
    <property type="match status" value="1"/>
</dbReference>
<dbReference type="InterPro" id="IPR011006">
    <property type="entry name" value="CheY-like_superfamily"/>
</dbReference>
<feature type="DNA-binding region" description="OmpR/PhoB-type" evidence="9">
    <location>
        <begin position="128"/>
        <end position="224"/>
    </location>
</feature>
<dbReference type="RefSeq" id="WP_249323209.1">
    <property type="nucleotide sequence ID" value="NZ_JACRTK010000001.1"/>
</dbReference>
<comment type="caution">
    <text evidence="12">The sequence shown here is derived from an EMBL/GenBank/DDBJ whole genome shotgun (WGS) entry which is preliminary data.</text>
</comment>
<dbReference type="PROSITE" id="PS51755">
    <property type="entry name" value="OMPR_PHOB"/>
    <property type="match status" value="1"/>
</dbReference>
<dbReference type="Gene3D" id="1.10.10.10">
    <property type="entry name" value="Winged helix-like DNA-binding domain superfamily/Winged helix DNA-binding domain"/>
    <property type="match status" value="1"/>
</dbReference>
<feature type="domain" description="OmpR/PhoB-type" evidence="11">
    <location>
        <begin position="128"/>
        <end position="224"/>
    </location>
</feature>
<dbReference type="GO" id="GO:0000976">
    <property type="term" value="F:transcription cis-regulatory region binding"/>
    <property type="evidence" value="ECO:0007669"/>
    <property type="project" value="TreeGrafter"/>
</dbReference>
<evidence type="ECO:0000256" key="8">
    <source>
        <dbReference type="PROSITE-ProRule" id="PRU00169"/>
    </source>
</evidence>
<dbReference type="GO" id="GO:0005829">
    <property type="term" value="C:cytosol"/>
    <property type="evidence" value="ECO:0007669"/>
    <property type="project" value="TreeGrafter"/>
</dbReference>
<dbReference type="SMART" id="SM00448">
    <property type="entry name" value="REC"/>
    <property type="match status" value="1"/>
</dbReference>
<keyword evidence="6" id="KW-0804">Transcription</keyword>
<dbReference type="Pfam" id="PF00072">
    <property type="entry name" value="Response_reg"/>
    <property type="match status" value="1"/>
</dbReference>
<dbReference type="Gene3D" id="3.40.50.2300">
    <property type="match status" value="1"/>
</dbReference>
<evidence type="ECO:0000259" key="11">
    <source>
        <dbReference type="PROSITE" id="PS51755"/>
    </source>
</evidence>
<dbReference type="SUPFAM" id="SSF46894">
    <property type="entry name" value="C-terminal effector domain of the bipartite response regulators"/>
    <property type="match status" value="1"/>
</dbReference>
<organism evidence="12 13">
    <name type="scientific">Wansuia hejianensis</name>
    <dbReference type="NCBI Taxonomy" id="2763667"/>
    <lineage>
        <taxon>Bacteria</taxon>
        <taxon>Bacillati</taxon>
        <taxon>Bacillota</taxon>
        <taxon>Clostridia</taxon>
        <taxon>Lachnospirales</taxon>
        <taxon>Lachnospiraceae</taxon>
        <taxon>Wansuia</taxon>
    </lineage>
</organism>
<evidence type="ECO:0000256" key="1">
    <source>
        <dbReference type="ARBA" id="ARBA00018672"/>
    </source>
</evidence>
<dbReference type="GO" id="GO:0032993">
    <property type="term" value="C:protein-DNA complex"/>
    <property type="evidence" value="ECO:0007669"/>
    <property type="project" value="TreeGrafter"/>
</dbReference>
<dbReference type="InterPro" id="IPR036388">
    <property type="entry name" value="WH-like_DNA-bd_sf"/>
</dbReference>
<dbReference type="InterPro" id="IPR016032">
    <property type="entry name" value="Sig_transdc_resp-reg_C-effctor"/>
</dbReference>
<dbReference type="InterPro" id="IPR001789">
    <property type="entry name" value="Sig_transdc_resp-reg_receiver"/>
</dbReference>
<dbReference type="GO" id="GO:0006355">
    <property type="term" value="P:regulation of DNA-templated transcription"/>
    <property type="evidence" value="ECO:0007669"/>
    <property type="project" value="InterPro"/>
</dbReference>
<evidence type="ECO:0000256" key="9">
    <source>
        <dbReference type="PROSITE-ProRule" id="PRU01091"/>
    </source>
</evidence>
<dbReference type="CDD" id="cd00383">
    <property type="entry name" value="trans_reg_C"/>
    <property type="match status" value="1"/>
</dbReference>
<dbReference type="Proteomes" id="UP000601522">
    <property type="component" value="Unassembled WGS sequence"/>
</dbReference>
<evidence type="ECO:0000259" key="10">
    <source>
        <dbReference type="PROSITE" id="PS50110"/>
    </source>
</evidence>
<evidence type="ECO:0000313" key="13">
    <source>
        <dbReference type="Proteomes" id="UP000601522"/>
    </source>
</evidence>
<keyword evidence="4" id="KW-0805">Transcription regulation</keyword>
<dbReference type="PANTHER" id="PTHR48111">
    <property type="entry name" value="REGULATOR OF RPOS"/>
    <property type="match status" value="1"/>
</dbReference>
<comment type="function">
    <text evidence="7">May play the central regulatory role in sporulation. It may be an element of the effector pathway responsible for the activation of sporulation genes in response to nutritional stress. Spo0A may act in concert with spo0H (a sigma factor) to control the expression of some genes that are critical to the sporulation process.</text>
</comment>
<feature type="domain" description="Response regulatory" evidence="10">
    <location>
        <begin position="3"/>
        <end position="119"/>
    </location>
</feature>
<reference evidence="12 13" key="1">
    <citation type="submission" date="2020-08" db="EMBL/GenBank/DDBJ databases">
        <title>Genome public.</title>
        <authorList>
            <person name="Liu C."/>
            <person name="Sun Q."/>
        </authorList>
    </citation>
    <scope>NUCLEOTIDE SEQUENCE [LARGE SCALE GENOMIC DNA]</scope>
    <source>
        <strain evidence="12 13">NSJ-26</strain>
    </source>
</reference>
<dbReference type="InterPro" id="IPR001867">
    <property type="entry name" value="OmpR/PhoB-type_DNA-bd"/>
</dbReference>
<keyword evidence="5 9" id="KW-0238">DNA-binding</keyword>
<dbReference type="PROSITE" id="PS50110">
    <property type="entry name" value="RESPONSE_REGULATORY"/>
    <property type="match status" value="1"/>
</dbReference>
<accession>A0A926EXX8</accession>
<dbReference type="FunFam" id="1.10.10.10:FF:000018">
    <property type="entry name" value="DNA-binding response regulator ResD"/>
    <property type="match status" value="1"/>
</dbReference>
<dbReference type="AlphaFoldDB" id="A0A926EXX8"/>
<name>A0A926EXX8_9FIRM</name>
<feature type="modified residue" description="4-aspartylphosphate" evidence="8">
    <location>
        <position position="52"/>
    </location>
</feature>
<sequence>MTKIYCVEDDDNIRELIVYALNNSGFDAMGFENAANFYLELDKSTPDLILLDIMLPDEDGLSILKNIRQNPKTMSMPVIMLTAKSSEYDRVIGLDTGADDYIIKPFSVMELISRIKALLRRVNIGSSNNIISFKNIVLNYDKRLVTVDNSVIYLTYKEFELLYYLLKNQNIVLSREKVLNEVWGYDFEGETRTVDVHIGTLRQKLGESGIFIQTIRNVGYKIGERL</sequence>
<evidence type="ECO:0000313" key="12">
    <source>
        <dbReference type="EMBL" id="MBC8590393.1"/>
    </source>
</evidence>
<dbReference type="Gene3D" id="6.10.250.690">
    <property type="match status" value="1"/>
</dbReference>
<evidence type="ECO:0000256" key="6">
    <source>
        <dbReference type="ARBA" id="ARBA00023163"/>
    </source>
</evidence>
<dbReference type="Pfam" id="PF00486">
    <property type="entry name" value="Trans_reg_C"/>
    <property type="match status" value="1"/>
</dbReference>
<evidence type="ECO:0000256" key="2">
    <source>
        <dbReference type="ARBA" id="ARBA00022553"/>
    </source>
</evidence>
<evidence type="ECO:0000256" key="5">
    <source>
        <dbReference type="ARBA" id="ARBA00023125"/>
    </source>
</evidence>
<evidence type="ECO:0000256" key="4">
    <source>
        <dbReference type="ARBA" id="ARBA00023015"/>
    </source>
</evidence>
<dbReference type="SUPFAM" id="SSF52172">
    <property type="entry name" value="CheY-like"/>
    <property type="match status" value="1"/>
</dbReference>
<evidence type="ECO:0000256" key="3">
    <source>
        <dbReference type="ARBA" id="ARBA00023012"/>
    </source>
</evidence>
<keyword evidence="13" id="KW-1185">Reference proteome</keyword>
<keyword evidence="2 8" id="KW-0597">Phosphoprotein</keyword>
<dbReference type="GO" id="GO:0000156">
    <property type="term" value="F:phosphorelay response regulator activity"/>
    <property type="evidence" value="ECO:0007669"/>
    <property type="project" value="TreeGrafter"/>
</dbReference>
<dbReference type="InterPro" id="IPR039420">
    <property type="entry name" value="WalR-like"/>
</dbReference>
<dbReference type="SMART" id="SM00862">
    <property type="entry name" value="Trans_reg_C"/>
    <property type="match status" value="1"/>
</dbReference>
<proteinExistence type="predicted"/>
<keyword evidence="3" id="KW-0902">Two-component regulatory system</keyword>
<evidence type="ECO:0000256" key="7">
    <source>
        <dbReference type="ARBA" id="ARBA00024867"/>
    </source>
</evidence>